<evidence type="ECO:0000313" key="9">
    <source>
        <dbReference type="EMBL" id="KAG6742302.1"/>
    </source>
</evidence>
<comment type="similarity">
    <text evidence="2">Belongs to the MLO family.</text>
</comment>
<name>A0A8X7Y3N7_POPTO</name>
<dbReference type="Proteomes" id="UP000886885">
    <property type="component" value="Chromosome 17A"/>
</dbReference>
<dbReference type="OrthoDB" id="1388414at2759"/>
<evidence type="ECO:0000256" key="7">
    <source>
        <dbReference type="ARBA" id="ARBA00023265"/>
    </source>
</evidence>
<keyword evidence="7" id="KW-0568">Pathogenesis-related protein</keyword>
<protein>
    <submittedName>
        <fullName evidence="9">Uncharacterized protein</fullName>
    </submittedName>
</protein>
<dbReference type="PANTHER" id="PTHR31942:SF74">
    <property type="entry name" value="MLO-LIKE PROTEIN 15"/>
    <property type="match status" value="1"/>
</dbReference>
<keyword evidence="3 8" id="KW-0812">Transmembrane</keyword>
<dbReference type="GO" id="GO:0016020">
    <property type="term" value="C:membrane"/>
    <property type="evidence" value="ECO:0007669"/>
    <property type="project" value="UniProtKB-SubCell"/>
</dbReference>
<comment type="caution">
    <text evidence="9">The sequence shown here is derived from an EMBL/GenBank/DDBJ whole genome shotgun (WGS) entry which is preliminary data.</text>
</comment>
<evidence type="ECO:0000256" key="1">
    <source>
        <dbReference type="ARBA" id="ARBA00004141"/>
    </source>
</evidence>
<dbReference type="PANTHER" id="PTHR31942">
    <property type="entry name" value="MLO-LIKE PROTEIN 1"/>
    <property type="match status" value="1"/>
</dbReference>
<evidence type="ECO:0000256" key="5">
    <source>
        <dbReference type="ARBA" id="ARBA00022989"/>
    </source>
</evidence>
<dbReference type="Pfam" id="PF03094">
    <property type="entry name" value="Mlo"/>
    <property type="match status" value="2"/>
</dbReference>
<keyword evidence="4" id="KW-0611">Plant defense</keyword>
<evidence type="ECO:0000256" key="3">
    <source>
        <dbReference type="ARBA" id="ARBA00022692"/>
    </source>
</evidence>
<keyword evidence="10" id="KW-1185">Reference proteome</keyword>
<reference evidence="9" key="1">
    <citation type="journal article" date="2020" name="bioRxiv">
        <title>Hybrid origin of Populus tomentosa Carr. identified through genome sequencing and phylogenomic analysis.</title>
        <authorList>
            <person name="An X."/>
            <person name="Gao K."/>
            <person name="Chen Z."/>
            <person name="Li J."/>
            <person name="Yang X."/>
            <person name="Yang X."/>
            <person name="Zhou J."/>
            <person name="Guo T."/>
            <person name="Zhao T."/>
            <person name="Huang S."/>
            <person name="Miao D."/>
            <person name="Khan W.U."/>
            <person name="Rao P."/>
            <person name="Ye M."/>
            <person name="Lei B."/>
            <person name="Liao W."/>
            <person name="Wang J."/>
            <person name="Ji L."/>
            <person name="Li Y."/>
            <person name="Guo B."/>
            <person name="Mustafa N.S."/>
            <person name="Li S."/>
            <person name="Yun Q."/>
            <person name="Keller S.R."/>
            <person name="Mao J."/>
            <person name="Zhang R."/>
            <person name="Strauss S.H."/>
        </authorList>
    </citation>
    <scope>NUCLEOTIDE SEQUENCE</scope>
    <source>
        <strain evidence="9">GM15</strain>
        <tissue evidence="9">Leaf</tissue>
    </source>
</reference>
<evidence type="ECO:0000256" key="6">
    <source>
        <dbReference type="ARBA" id="ARBA00023136"/>
    </source>
</evidence>
<proteinExistence type="inferred from homology"/>
<evidence type="ECO:0000256" key="4">
    <source>
        <dbReference type="ARBA" id="ARBA00022821"/>
    </source>
</evidence>
<dbReference type="InterPro" id="IPR004326">
    <property type="entry name" value="Mlo"/>
</dbReference>
<feature type="transmembrane region" description="Helical" evidence="8">
    <location>
        <begin position="50"/>
        <end position="75"/>
    </location>
</feature>
<accession>A0A8X7Y3N7</accession>
<feature type="transmembrane region" description="Helical" evidence="8">
    <location>
        <begin position="117"/>
        <end position="138"/>
    </location>
</feature>
<keyword evidence="6 8" id="KW-0472">Membrane</keyword>
<evidence type="ECO:0000256" key="2">
    <source>
        <dbReference type="ARBA" id="ARBA00006574"/>
    </source>
</evidence>
<evidence type="ECO:0000256" key="8">
    <source>
        <dbReference type="SAM" id="Phobius"/>
    </source>
</evidence>
<keyword evidence="5 8" id="KW-1133">Transmembrane helix</keyword>
<dbReference type="GO" id="GO:0006952">
    <property type="term" value="P:defense response"/>
    <property type="evidence" value="ECO:0007669"/>
    <property type="project" value="UniProtKB-KW"/>
</dbReference>
<evidence type="ECO:0000313" key="10">
    <source>
        <dbReference type="Proteomes" id="UP000886885"/>
    </source>
</evidence>
<organism evidence="9 10">
    <name type="scientific">Populus tomentosa</name>
    <name type="common">Chinese white poplar</name>
    <dbReference type="NCBI Taxonomy" id="118781"/>
    <lineage>
        <taxon>Eukaryota</taxon>
        <taxon>Viridiplantae</taxon>
        <taxon>Streptophyta</taxon>
        <taxon>Embryophyta</taxon>
        <taxon>Tracheophyta</taxon>
        <taxon>Spermatophyta</taxon>
        <taxon>Magnoliopsida</taxon>
        <taxon>eudicotyledons</taxon>
        <taxon>Gunneridae</taxon>
        <taxon>Pentapetalae</taxon>
        <taxon>rosids</taxon>
        <taxon>fabids</taxon>
        <taxon>Malpighiales</taxon>
        <taxon>Salicaceae</taxon>
        <taxon>Saliceae</taxon>
        <taxon>Populus</taxon>
    </lineage>
</organism>
<comment type="subcellular location">
    <subcellularLocation>
        <location evidence="1">Membrane</location>
        <topology evidence="1">Multi-pass membrane protein</topology>
    </subcellularLocation>
</comment>
<dbReference type="AlphaFoldDB" id="A0A8X7Y3N7"/>
<feature type="transmembrane region" description="Helical" evidence="8">
    <location>
        <begin position="12"/>
        <end position="30"/>
    </location>
</feature>
<dbReference type="EMBL" id="JAAWWB010000033">
    <property type="protein sequence ID" value="KAG6742302.1"/>
    <property type="molecule type" value="Genomic_DNA"/>
</dbReference>
<gene>
    <name evidence="9" type="ORF">POTOM_053172</name>
</gene>
<sequence length="212" mass="24316">MAEGGTTLEYTPTWVVAVVCSVIVLISLIVERTLHYLGKVTHHPHSLPPIYNYILLIILINIFNNVSIPGCLQLLKRKHQKPLFEALQKIKEVDERKESFREDGKVPMLSTTALHHLHIFIFVLACVHVVFCALTILFGSARIRQWKLWEDSISKKEQDPEEAQGPKLTHVKDHDFIKSRYLGFGKNSYILGWVVSPSTSSDTKTNRNYKHF</sequence>